<feature type="compositionally biased region" description="Acidic residues" evidence="1">
    <location>
        <begin position="268"/>
        <end position="278"/>
    </location>
</feature>
<organism evidence="3 4">
    <name type="scientific">Streptomyces vulcanius</name>
    <dbReference type="NCBI Taxonomy" id="1441876"/>
    <lineage>
        <taxon>Bacteria</taxon>
        <taxon>Bacillati</taxon>
        <taxon>Actinomycetota</taxon>
        <taxon>Actinomycetes</taxon>
        <taxon>Kitasatosporales</taxon>
        <taxon>Streptomycetaceae</taxon>
        <taxon>Streptomyces</taxon>
    </lineage>
</organism>
<dbReference type="Proteomes" id="UP001595839">
    <property type="component" value="Unassembled WGS sequence"/>
</dbReference>
<feature type="region of interest" description="Disordered" evidence="1">
    <location>
        <begin position="231"/>
        <end position="298"/>
    </location>
</feature>
<dbReference type="Pfam" id="PF07179">
    <property type="entry name" value="SseB"/>
    <property type="match status" value="1"/>
</dbReference>
<evidence type="ECO:0000313" key="3">
    <source>
        <dbReference type="EMBL" id="MFC4506184.1"/>
    </source>
</evidence>
<reference evidence="4" key="1">
    <citation type="journal article" date="2019" name="Int. J. Syst. Evol. Microbiol.">
        <title>The Global Catalogue of Microorganisms (GCM) 10K type strain sequencing project: providing services to taxonomists for standard genome sequencing and annotation.</title>
        <authorList>
            <consortium name="The Broad Institute Genomics Platform"/>
            <consortium name="The Broad Institute Genome Sequencing Center for Infectious Disease"/>
            <person name="Wu L."/>
            <person name="Ma J."/>
        </authorList>
    </citation>
    <scope>NUCLEOTIDE SEQUENCE [LARGE SCALE GENOMIC DNA]</scope>
    <source>
        <strain evidence="4">CGMCC 4.7177</strain>
    </source>
</reference>
<evidence type="ECO:0000256" key="1">
    <source>
        <dbReference type="SAM" id="MobiDB-lite"/>
    </source>
</evidence>
<proteinExistence type="predicted"/>
<name>A0ABV9B3F3_9ACTN</name>
<protein>
    <submittedName>
        <fullName evidence="3">Type VII secretion system-associated protein</fullName>
    </submittedName>
</protein>
<dbReference type="InterPro" id="IPR047659">
    <property type="entry name" value="T7SS_assoc"/>
</dbReference>
<gene>
    <name evidence="3" type="ORF">ACFPIH_43225</name>
</gene>
<keyword evidence="4" id="KW-1185">Reference proteome</keyword>
<comment type="caution">
    <text evidence="3">The sequence shown here is derived from an EMBL/GenBank/DDBJ whole genome shotgun (WGS) entry which is preliminary data.</text>
</comment>
<dbReference type="RefSeq" id="WP_381183845.1">
    <property type="nucleotide sequence ID" value="NZ_JBHSFK010000041.1"/>
</dbReference>
<evidence type="ECO:0000259" key="2">
    <source>
        <dbReference type="Pfam" id="PF07179"/>
    </source>
</evidence>
<sequence>MSEPTTDTTAADATTEADAATADAITAVAATDTDTTPNSAADASAVAFDPAPPEEFVKAAKLLPDHWLYFVDPTWQGKGAPPEWAVVGQWRSGLDGEIVEWQDNEAYKPSPAAQEWPEPLDVIDAAIQLATTGYAPADTVTRELATAELAVLVGLDGTPVSAATPDGEAVVLVFSSPTFLHRYGRLAFELLKTSDLLDRLPADHSLCVNPSATVSMVVDMNALRDAVAEAETKAEAEAEAAPRVPTESGSFANEGSASDSEAAPAVDFDFDIGIDEGDAWPPAESAHPTPAAPSTRDS</sequence>
<evidence type="ECO:0000313" key="4">
    <source>
        <dbReference type="Proteomes" id="UP001595839"/>
    </source>
</evidence>
<accession>A0ABV9B3F3</accession>
<dbReference type="InterPro" id="IPR009839">
    <property type="entry name" value="SseB_N"/>
</dbReference>
<dbReference type="NCBIfam" id="NF033532">
    <property type="entry name" value="lone7para_assoc"/>
    <property type="match status" value="1"/>
</dbReference>
<feature type="domain" description="SseB protein N-terminal" evidence="2">
    <location>
        <begin position="125"/>
        <end position="224"/>
    </location>
</feature>
<feature type="compositionally biased region" description="Polar residues" evidence="1">
    <location>
        <begin position="247"/>
        <end position="259"/>
    </location>
</feature>
<dbReference type="EMBL" id="JBHSFK010000041">
    <property type="protein sequence ID" value="MFC4506184.1"/>
    <property type="molecule type" value="Genomic_DNA"/>
</dbReference>